<dbReference type="Gene3D" id="3.40.50.1360">
    <property type="match status" value="1"/>
</dbReference>
<evidence type="ECO:0000256" key="3">
    <source>
        <dbReference type="ARBA" id="ARBA00023125"/>
    </source>
</evidence>
<dbReference type="InterPro" id="IPR051054">
    <property type="entry name" value="SorC_transcr_regulators"/>
</dbReference>
<reference evidence="6 7" key="1">
    <citation type="submission" date="2018-10" db="EMBL/GenBank/DDBJ databases">
        <title>Notoacmeibacter sp. M2BS9Y-3-1, whole genome shotgun sequence.</title>
        <authorList>
            <person name="Tuo L."/>
        </authorList>
    </citation>
    <scope>NUCLEOTIDE SEQUENCE [LARGE SCALE GENOMIC DNA]</scope>
    <source>
        <strain evidence="6 7">M2BS9Y-3-1</strain>
    </source>
</reference>
<dbReference type="EMBL" id="RCWN01000001">
    <property type="protein sequence ID" value="RLQ88025.1"/>
    <property type="molecule type" value="Genomic_DNA"/>
</dbReference>
<gene>
    <name evidence="6" type="ORF">D8780_07205</name>
</gene>
<dbReference type="AlphaFoldDB" id="A0A3L7JCI7"/>
<keyword evidence="3" id="KW-0238">DNA-binding</keyword>
<protein>
    <submittedName>
        <fullName evidence="6">Sugar-binding transcriptional regulator</fullName>
    </submittedName>
</protein>
<evidence type="ECO:0000256" key="4">
    <source>
        <dbReference type="ARBA" id="ARBA00023163"/>
    </source>
</evidence>
<keyword evidence="7" id="KW-1185">Reference proteome</keyword>
<dbReference type="SUPFAM" id="SSF100950">
    <property type="entry name" value="NagB/RpiA/CoA transferase-like"/>
    <property type="match status" value="1"/>
</dbReference>
<dbReference type="PANTHER" id="PTHR34294">
    <property type="entry name" value="TRANSCRIPTIONAL REGULATOR-RELATED"/>
    <property type="match status" value="1"/>
</dbReference>
<dbReference type="Pfam" id="PF13384">
    <property type="entry name" value="HTH_23"/>
    <property type="match status" value="1"/>
</dbReference>
<comment type="caution">
    <text evidence="6">The sequence shown here is derived from an EMBL/GenBank/DDBJ whole genome shotgun (WGS) entry which is preliminary data.</text>
</comment>
<dbReference type="InterPro" id="IPR007324">
    <property type="entry name" value="Sugar-bd_dom_put"/>
</dbReference>
<evidence type="ECO:0000259" key="5">
    <source>
        <dbReference type="Pfam" id="PF04198"/>
    </source>
</evidence>
<keyword evidence="2" id="KW-0805">Transcription regulation</keyword>
<evidence type="ECO:0000256" key="1">
    <source>
        <dbReference type="ARBA" id="ARBA00010466"/>
    </source>
</evidence>
<keyword evidence="4" id="KW-0804">Transcription</keyword>
<dbReference type="GO" id="GO:0003677">
    <property type="term" value="F:DNA binding"/>
    <property type="evidence" value="ECO:0007669"/>
    <property type="project" value="UniProtKB-KW"/>
</dbReference>
<evidence type="ECO:0000313" key="7">
    <source>
        <dbReference type="Proteomes" id="UP000281094"/>
    </source>
</evidence>
<sequence length="322" mass="34771">MIKRDTSIDEAARAGWLYYVAGKTQDQIATQLGVSRQRAQRLVSRAVSEGLVKVRIDHPIGECMELARQLAARYDLRYAEVAPTDLDAPNSLVGLATQAAAAMEYWLRKPEPLTIAVGTGRSLKAMIEQLSPIQCPQHKLVSLTGNVRPDGAAAVYNVIFTLNDILSVNAYPMPLPVIASSAEERQMLLAQKTVAHTMKLAAQSDVAFVGVGELDERAPLMVEGMVTADELSDLRAQGIVGEMLGWVFDRDGRLVENALNARVASSPIPDRETCLVIGVANGERKLGAIRAALVGRLVNGMMTDESTARALLQDDVSSPNEP</sequence>
<name>A0A3L7JCI7_9HYPH</name>
<proteinExistence type="inferred from homology"/>
<dbReference type="InterPro" id="IPR036388">
    <property type="entry name" value="WH-like_DNA-bd_sf"/>
</dbReference>
<dbReference type="RefSeq" id="WP_121644989.1">
    <property type="nucleotide sequence ID" value="NZ_RCWN01000001.1"/>
</dbReference>
<dbReference type="InterPro" id="IPR037171">
    <property type="entry name" value="NagB/RpiA_transferase-like"/>
</dbReference>
<dbReference type="Gene3D" id="1.10.10.10">
    <property type="entry name" value="Winged helix-like DNA-binding domain superfamily/Winged helix DNA-binding domain"/>
    <property type="match status" value="1"/>
</dbReference>
<organism evidence="6 7">
    <name type="scientific">Notoacmeibacter ruber</name>
    <dbReference type="NCBI Taxonomy" id="2670375"/>
    <lineage>
        <taxon>Bacteria</taxon>
        <taxon>Pseudomonadati</taxon>
        <taxon>Pseudomonadota</taxon>
        <taxon>Alphaproteobacteria</taxon>
        <taxon>Hyphomicrobiales</taxon>
        <taxon>Notoacmeibacteraceae</taxon>
        <taxon>Notoacmeibacter</taxon>
    </lineage>
</organism>
<comment type="similarity">
    <text evidence="1">Belongs to the SorC transcriptional regulatory family.</text>
</comment>
<evidence type="ECO:0000256" key="2">
    <source>
        <dbReference type="ARBA" id="ARBA00023015"/>
    </source>
</evidence>
<dbReference type="PANTHER" id="PTHR34294:SF1">
    <property type="entry name" value="TRANSCRIPTIONAL REGULATOR LSRR"/>
    <property type="match status" value="1"/>
</dbReference>
<feature type="domain" description="Sugar-binding" evidence="5">
    <location>
        <begin position="59"/>
        <end position="313"/>
    </location>
</feature>
<evidence type="ECO:0000313" key="6">
    <source>
        <dbReference type="EMBL" id="RLQ88025.1"/>
    </source>
</evidence>
<accession>A0A3L7JCI7</accession>
<dbReference type="Pfam" id="PF04198">
    <property type="entry name" value="Sugar-bind"/>
    <property type="match status" value="1"/>
</dbReference>
<dbReference type="Proteomes" id="UP000281094">
    <property type="component" value="Unassembled WGS sequence"/>
</dbReference>
<dbReference type="GO" id="GO:0030246">
    <property type="term" value="F:carbohydrate binding"/>
    <property type="evidence" value="ECO:0007669"/>
    <property type="project" value="InterPro"/>
</dbReference>